<dbReference type="Pfam" id="PF11917">
    <property type="entry name" value="DUF3435"/>
    <property type="match status" value="1"/>
</dbReference>
<dbReference type="SUPFAM" id="SSF56112">
    <property type="entry name" value="Protein kinase-like (PK-like)"/>
    <property type="match status" value="1"/>
</dbReference>
<evidence type="ECO:0000259" key="2">
    <source>
        <dbReference type="PROSITE" id="PS50011"/>
    </source>
</evidence>
<feature type="domain" description="Protein kinase" evidence="2">
    <location>
        <begin position="956"/>
        <end position="1215"/>
    </location>
</feature>
<dbReference type="InterPro" id="IPR011009">
    <property type="entry name" value="Kinase-like_dom_sf"/>
</dbReference>
<protein>
    <submittedName>
        <fullName evidence="3">Mitosis inhibitor protein kinase mik1</fullName>
    </submittedName>
</protein>
<dbReference type="Gene3D" id="1.10.510.10">
    <property type="entry name" value="Transferase(Phosphotransferase) domain 1"/>
    <property type="match status" value="1"/>
</dbReference>
<dbReference type="InterPro" id="IPR013087">
    <property type="entry name" value="Znf_C2H2_type"/>
</dbReference>
<dbReference type="InterPro" id="IPR021842">
    <property type="entry name" value="DUF3435"/>
</dbReference>
<feature type="region of interest" description="Disordered" evidence="1">
    <location>
        <begin position="968"/>
        <end position="990"/>
    </location>
</feature>
<feature type="region of interest" description="Disordered" evidence="1">
    <location>
        <begin position="843"/>
        <end position="895"/>
    </location>
</feature>
<evidence type="ECO:0000313" key="4">
    <source>
        <dbReference type="Proteomes" id="UP000078559"/>
    </source>
</evidence>
<dbReference type="PROSITE" id="PS00108">
    <property type="entry name" value="PROTEIN_KINASE_ST"/>
    <property type="match status" value="1"/>
</dbReference>
<dbReference type="GO" id="GO:0005524">
    <property type="term" value="F:ATP binding"/>
    <property type="evidence" value="ECO:0007669"/>
    <property type="project" value="InterPro"/>
</dbReference>
<dbReference type="GO" id="GO:0004672">
    <property type="term" value="F:protein kinase activity"/>
    <property type="evidence" value="ECO:0007669"/>
    <property type="project" value="InterPro"/>
</dbReference>
<dbReference type="AlphaFoldDB" id="A0A194VKI4"/>
<dbReference type="PANTHER" id="PTHR37535">
    <property type="entry name" value="FLUG DOMAIN PROTEIN"/>
    <property type="match status" value="1"/>
</dbReference>
<accession>A0A194VKI4</accession>
<dbReference type="PROSITE" id="PS50011">
    <property type="entry name" value="PROTEIN_KINASE_DOM"/>
    <property type="match status" value="1"/>
</dbReference>
<reference evidence="3" key="1">
    <citation type="submission" date="2014-12" db="EMBL/GenBank/DDBJ databases">
        <title>Genome Sequence of Valsa Canker Pathogens Uncovers a Specific Adaption of Colonization on Woody Bark.</title>
        <authorList>
            <person name="Yin Z."/>
            <person name="Liu H."/>
            <person name="Gao X."/>
            <person name="Li Z."/>
            <person name="Song N."/>
            <person name="Ke X."/>
            <person name="Dai Q."/>
            <person name="Wu Y."/>
            <person name="Sun Y."/>
            <person name="Xu J.-R."/>
            <person name="Kang Z.K."/>
            <person name="Wang L."/>
            <person name="Huang L."/>
        </authorList>
    </citation>
    <scope>NUCLEOTIDE SEQUENCE [LARGE SCALE GENOMIC DNA]</scope>
    <source>
        <strain evidence="3">03-8</strain>
    </source>
</reference>
<gene>
    <name evidence="3" type="ORF">VM1G_00677</name>
</gene>
<organism evidence="3 4">
    <name type="scientific">Cytospora mali</name>
    <name type="common">Apple Valsa canker fungus</name>
    <name type="synonym">Valsa mali</name>
    <dbReference type="NCBI Taxonomy" id="578113"/>
    <lineage>
        <taxon>Eukaryota</taxon>
        <taxon>Fungi</taxon>
        <taxon>Dikarya</taxon>
        <taxon>Ascomycota</taxon>
        <taxon>Pezizomycotina</taxon>
        <taxon>Sordariomycetes</taxon>
        <taxon>Sordariomycetidae</taxon>
        <taxon>Diaporthales</taxon>
        <taxon>Cytosporaceae</taxon>
        <taxon>Cytospora</taxon>
    </lineage>
</organism>
<evidence type="ECO:0000313" key="3">
    <source>
        <dbReference type="EMBL" id="KUI64507.1"/>
    </source>
</evidence>
<dbReference type="EMBL" id="CM003098">
    <property type="protein sequence ID" value="KUI64507.1"/>
    <property type="molecule type" value="Genomic_DNA"/>
</dbReference>
<evidence type="ECO:0000256" key="1">
    <source>
        <dbReference type="SAM" id="MobiDB-lite"/>
    </source>
</evidence>
<dbReference type="PANTHER" id="PTHR37535:SF3">
    <property type="entry name" value="FLUG DOMAIN-CONTAINING PROTEIN"/>
    <property type="match status" value="1"/>
</dbReference>
<proteinExistence type="predicted"/>
<dbReference type="InterPro" id="IPR000719">
    <property type="entry name" value="Prot_kinase_dom"/>
</dbReference>
<keyword evidence="4" id="KW-1185">Reference proteome</keyword>
<dbReference type="SMART" id="SM00220">
    <property type="entry name" value="S_TKc"/>
    <property type="match status" value="1"/>
</dbReference>
<name>A0A194VKI4_CYTMA</name>
<dbReference type="Proteomes" id="UP000078559">
    <property type="component" value="Chromosome 1"/>
</dbReference>
<feature type="compositionally biased region" description="Basic and acidic residues" evidence="1">
    <location>
        <begin position="843"/>
        <end position="866"/>
    </location>
</feature>
<dbReference type="InterPro" id="IPR008271">
    <property type="entry name" value="Ser/Thr_kinase_AS"/>
</dbReference>
<sequence>MAFFDIGGDEIEAMLQEPEADLAELQGCEEVVKRCKSLGSTWYDFWASVKSVSDPDQIWYNLCEGGAKQAQAIRLCQKFLSIYATHRKRYRVSLGPTEMEAERTVRSARTILNIWRHLVFHFNRTVLVRKRQEDPANAARWNLGFKEGLFTQKGVGPVYEIVRWIGAQSEKMGLSRDRLFEKKEATAEDIALILQTLWRRAEDIPCTPLTRLSFHAMLLLAAIGGFRPGVVENIKYRQVSIQMVRDPKTQEIKLVVTFTVQQNKQRLHAIKTDQRDVLNFSVVFVPYNLFCPASLAIARGISENAFDPPFDSAEDLLERPLMEKHVQSIQLPWKKDLREKEIFPISYREYWDIFTRTLLVAGYPKSIRPYAVRVGAGSRLDGVLTPAFRNYLFSHSSSMFERSYQPRHVKQDLLSLLAPEAQAEDAGDLFRILRNSSLQCDPLAPIDVSQEDIVHWKNTREDMRGLLSSNDYKKSTRVRVLVKKLSRAHITGQRRQYFEESNRRRALGQTTDDLHTVRPKLRTSRGGESLEEAITQHFQHNSDSDDPPDPGHKLSYLEMLVAYLRKKPQIVPTCFICCGENTLQATGSAGEGVFNSWQEVWKHSNKAHRSTQMWPLPCPECNRLGYERSYQIANLGEWCSHVHEHHAPRDKAPYRCLLGCQTFANQTALREHLINCHYWLWVVVEPFPCPECCRLGLEKCIISDSAEWRRHIESHHDPKLLPPMTKASNPTQTVHRCLLCIDKSYPTKTGLSLHNTNIHVKGDEFASPFPCPECRRLAKVDSIISDLNEWCNHIQNREEWVVHCAAVHRDVSGVALAHSMVIARKQTEMNRLALLGDNKRATSEAEVKKQNESEVGHARAASREAEAGCQHSQQTWAASGRLRGNKRPREREEDGTWRHYHCAEFVQNTPEDATSRINAAGFESPRYAYLEPGIWILPNREGKPFLEYSLQSRCFYALHGPVVAGNPGSKRLHAASQTTEAPGPKKQKTTEGTHLLQAAPCMVHPFLCLEDGQTVAMNGQDPESTYLLTRERSIAMTSHALLYAANHSGLAGQVIAAKTFKIKPDRGAQNVAKDWLQEVKAYEDIGCHDKSDMCACTDAAFTILSNIADALQHVHAVGFTHNDLKPGNIVYHPARGAFLIDFGMGTEAAESARQGGTPWYLPAEYLAHKKRGTPADIFALGVTMLWVLRKCSLPEKRVEWMIADLHAHGSAAALK</sequence>
<dbReference type="Pfam" id="PF00069">
    <property type="entry name" value="Pkinase"/>
    <property type="match status" value="1"/>
</dbReference>
<dbReference type="OrthoDB" id="5243844at2759"/>
<dbReference type="SMART" id="SM00355">
    <property type="entry name" value="ZnF_C2H2"/>
    <property type="match status" value="4"/>
</dbReference>